<dbReference type="Pfam" id="PF04237">
    <property type="entry name" value="YjbR"/>
    <property type="match status" value="1"/>
</dbReference>
<evidence type="ECO:0008006" key="3">
    <source>
        <dbReference type="Google" id="ProtNLM"/>
    </source>
</evidence>
<dbReference type="PANTHER" id="PTHR35145:SF1">
    <property type="entry name" value="CYTOPLASMIC PROTEIN"/>
    <property type="match status" value="1"/>
</dbReference>
<dbReference type="InterPro" id="IPR007351">
    <property type="entry name" value="YjbR"/>
</dbReference>
<evidence type="ECO:0000313" key="1">
    <source>
        <dbReference type="EMBL" id="AZP11931.1"/>
    </source>
</evidence>
<organism evidence="1 2">
    <name type="scientific">Undibacterium parvum</name>
    <dbReference type="NCBI Taxonomy" id="401471"/>
    <lineage>
        <taxon>Bacteria</taxon>
        <taxon>Pseudomonadati</taxon>
        <taxon>Pseudomonadota</taxon>
        <taxon>Betaproteobacteria</taxon>
        <taxon>Burkholderiales</taxon>
        <taxon>Oxalobacteraceae</taxon>
        <taxon>Undibacterium</taxon>
    </lineage>
</organism>
<dbReference type="InterPro" id="IPR038056">
    <property type="entry name" value="YjbR-like_sf"/>
</dbReference>
<name>A0A3Q9BQA8_9BURK</name>
<gene>
    <name evidence="1" type="ORF">EJN92_07880</name>
</gene>
<dbReference type="EMBL" id="CP034464">
    <property type="protein sequence ID" value="AZP11931.1"/>
    <property type="molecule type" value="Genomic_DNA"/>
</dbReference>
<dbReference type="AlphaFoldDB" id="A0A3Q9BQA8"/>
<dbReference type="RefSeq" id="WP_126127313.1">
    <property type="nucleotide sequence ID" value="NZ_CP034464.1"/>
</dbReference>
<evidence type="ECO:0000313" key="2">
    <source>
        <dbReference type="Proteomes" id="UP000275663"/>
    </source>
</evidence>
<protein>
    <recommendedName>
        <fullName evidence="3">MmcQ/YjbR family DNA-binding protein</fullName>
    </recommendedName>
</protein>
<dbReference type="PANTHER" id="PTHR35145">
    <property type="entry name" value="CYTOPLASMIC PROTEIN-RELATED"/>
    <property type="match status" value="1"/>
</dbReference>
<reference evidence="1 2" key="1">
    <citation type="journal article" date="2011" name="Int. J. Syst. Evol. Microbiol.">
        <title>Description of Undibacterium oligocarboniphilum sp. nov., isolated from purified water, and Undibacterium pigrum strain CCUG 49012 as the type strain of Undibacterium parvum sp. nov., and emended descriptions of the genus Undibacterium and the species Undibacterium pigrum.</title>
        <authorList>
            <person name="Eder W."/>
            <person name="Wanner G."/>
            <person name="Ludwig W."/>
            <person name="Busse H.J."/>
            <person name="Ziemke-Kageler F."/>
            <person name="Lang E."/>
        </authorList>
    </citation>
    <scope>NUCLEOTIDE SEQUENCE [LARGE SCALE GENOMIC DNA]</scope>
    <source>
        <strain evidence="1 2">DSM 23061</strain>
    </source>
</reference>
<dbReference type="KEGG" id="upv:EJN92_07880"/>
<proteinExistence type="predicted"/>
<dbReference type="Gene3D" id="3.90.1150.30">
    <property type="match status" value="1"/>
</dbReference>
<dbReference type="OrthoDB" id="9804614at2"/>
<sequence length="122" mass="13938">MNTKQLKDYCSSLPQVECAVFSAPSNILVYSVLGKKFAYFKTSAPEQWRFSLRVTPERFLELTDQAGIKPARYMHRFHWVSIVAVASVDPDYLRELIDWSYAKACSTLSKKVQKQLAATTPK</sequence>
<dbReference type="InterPro" id="IPR058532">
    <property type="entry name" value="YjbR/MT2646/Rv2570-like"/>
</dbReference>
<keyword evidence="2" id="KW-1185">Reference proteome</keyword>
<dbReference type="SUPFAM" id="SSF142906">
    <property type="entry name" value="YjbR-like"/>
    <property type="match status" value="1"/>
</dbReference>
<dbReference type="Proteomes" id="UP000275663">
    <property type="component" value="Chromosome"/>
</dbReference>
<accession>A0A3Q9BQA8</accession>